<comment type="caution">
    <text evidence="1">The sequence shown here is derived from an EMBL/GenBank/DDBJ whole genome shotgun (WGS) entry which is preliminary data.</text>
</comment>
<organism evidence="1 2">
    <name type="scientific">Paragonimus heterotremus</name>
    <dbReference type="NCBI Taxonomy" id="100268"/>
    <lineage>
        <taxon>Eukaryota</taxon>
        <taxon>Metazoa</taxon>
        <taxon>Spiralia</taxon>
        <taxon>Lophotrochozoa</taxon>
        <taxon>Platyhelminthes</taxon>
        <taxon>Trematoda</taxon>
        <taxon>Digenea</taxon>
        <taxon>Plagiorchiida</taxon>
        <taxon>Troglotremata</taxon>
        <taxon>Troglotrematidae</taxon>
        <taxon>Paragonimus</taxon>
    </lineage>
</organism>
<proteinExistence type="predicted"/>
<evidence type="ECO:0000313" key="2">
    <source>
        <dbReference type="Proteomes" id="UP000748531"/>
    </source>
</evidence>
<evidence type="ECO:0000313" key="1">
    <source>
        <dbReference type="EMBL" id="KAF5403623.1"/>
    </source>
</evidence>
<name>A0A8J4SPQ7_9TREM</name>
<dbReference type="AlphaFoldDB" id="A0A8J4SPQ7"/>
<gene>
    <name evidence="1" type="ORF">PHET_02692</name>
</gene>
<accession>A0A8J4SPQ7</accession>
<reference evidence="1" key="1">
    <citation type="submission" date="2019-05" db="EMBL/GenBank/DDBJ databases">
        <title>Annotation for the trematode Paragonimus heterotremus.</title>
        <authorList>
            <person name="Choi Y.-J."/>
        </authorList>
    </citation>
    <scope>NUCLEOTIDE SEQUENCE</scope>
    <source>
        <strain evidence="1">LC</strain>
    </source>
</reference>
<protein>
    <submittedName>
        <fullName evidence="1">Uncharacterized protein</fullName>
    </submittedName>
</protein>
<dbReference type="EMBL" id="LUCH01001124">
    <property type="protein sequence ID" value="KAF5403623.1"/>
    <property type="molecule type" value="Genomic_DNA"/>
</dbReference>
<dbReference type="OrthoDB" id="6220244at2759"/>
<keyword evidence="2" id="KW-1185">Reference proteome</keyword>
<sequence length="108" mass="12090">MLPDFQGVKKTTSCVHIFSVAMRSAVICEFLVLLYSTTVLSKLLCAEPEETCGTFRPCCGRDLVCKRQDTPDGYCEYCAKLHETCHQSIDCCVGVCVQKTCRHIMRGE</sequence>
<dbReference type="Proteomes" id="UP000748531">
    <property type="component" value="Unassembled WGS sequence"/>
</dbReference>